<keyword evidence="5" id="KW-1185">Reference proteome</keyword>
<dbReference type="InterPro" id="IPR025875">
    <property type="entry name" value="Leu-rich_rpt_4"/>
</dbReference>
<accession>A0A9N9TYC9</accession>
<evidence type="ECO:0000313" key="5">
    <source>
        <dbReference type="Proteomes" id="UP001153712"/>
    </source>
</evidence>
<proteinExistence type="predicted"/>
<dbReference type="SMART" id="SM00369">
    <property type="entry name" value="LRR_TYP"/>
    <property type="match status" value="5"/>
</dbReference>
<keyword evidence="2" id="KW-0677">Repeat</keyword>
<dbReference type="InterPro" id="IPR050216">
    <property type="entry name" value="LRR_domain-containing"/>
</dbReference>
<feature type="compositionally biased region" description="Basic and acidic residues" evidence="3">
    <location>
        <begin position="424"/>
        <end position="437"/>
    </location>
</feature>
<evidence type="ECO:0000256" key="1">
    <source>
        <dbReference type="ARBA" id="ARBA00022614"/>
    </source>
</evidence>
<reference evidence="4" key="1">
    <citation type="submission" date="2022-01" db="EMBL/GenBank/DDBJ databases">
        <authorList>
            <person name="King R."/>
        </authorList>
    </citation>
    <scope>NUCLEOTIDE SEQUENCE</scope>
</reference>
<dbReference type="Gene3D" id="3.80.10.10">
    <property type="entry name" value="Ribonuclease Inhibitor"/>
    <property type="match status" value="2"/>
</dbReference>
<dbReference type="InterPro" id="IPR003591">
    <property type="entry name" value="Leu-rich_rpt_typical-subtyp"/>
</dbReference>
<dbReference type="SUPFAM" id="SSF52058">
    <property type="entry name" value="L domain-like"/>
    <property type="match status" value="1"/>
</dbReference>
<sequence>MGFKETPQIFITGTSNSVIVTSKKSSTTRDNDKNIDLPDLFSRITQIDDTNNSLLKISVLELPHCQLTELPTALENLQLKHLDISYNNFENVPTCIYSGLKQLEHLNLGHNLIEKFDILPGCVSCIKTIKLNHNLFKNLPKWIVAFRCTELTELNFSYNQSTNYEYTKNSYSIHIMRLKKLKLRNSQLLDIDYDFLKTFKHLQYLDLSNKYSSDRLINKFHEIDDLFLKLQWKRLEVLKLCNLTLTLFPEGISWVETLKELYINQNCLSWIPKGIEFMVNLRVLDVSDNNLIAIPEEVAKLESLEVILANKNGIEICPDFTKMPSLRTLDLYDNMLEEVSISCEKLQYADLEYNYIATSKLDNYEFKKLKYRESKSLCYDRVDTTKEKTEHSESSSSSSEDSDCSYNVETRDINAEDCEENWEDWDKPSNYRERNPEIDSQDESWTGEDDKKLRKKEISPTKIYVQDEDWMFEDVEEINNA</sequence>
<name>A0A9N9TYC9_PHYSR</name>
<protein>
    <submittedName>
        <fullName evidence="4">Uncharacterized protein</fullName>
    </submittedName>
</protein>
<organism evidence="4 5">
    <name type="scientific">Phyllotreta striolata</name>
    <name type="common">Striped flea beetle</name>
    <name type="synonym">Crioceris striolata</name>
    <dbReference type="NCBI Taxonomy" id="444603"/>
    <lineage>
        <taxon>Eukaryota</taxon>
        <taxon>Metazoa</taxon>
        <taxon>Ecdysozoa</taxon>
        <taxon>Arthropoda</taxon>
        <taxon>Hexapoda</taxon>
        <taxon>Insecta</taxon>
        <taxon>Pterygota</taxon>
        <taxon>Neoptera</taxon>
        <taxon>Endopterygota</taxon>
        <taxon>Coleoptera</taxon>
        <taxon>Polyphaga</taxon>
        <taxon>Cucujiformia</taxon>
        <taxon>Chrysomeloidea</taxon>
        <taxon>Chrysomelidae</taxon>
        <taxon>Galerucinae</taxon>
        <taxon>Alticini</taxon>
        <taxon>Phyllotreta</taxon>
    </lineage>
</organism>
<dbReference type="InterPro" id="IPR001611">
    <property type="entry name" value="Leu-rich_rpt"/>
</dbReference>
<gene>
    <name evidence="4" type="ORF">PHYEVI_LOCUS9237</name>
</gene>
<dbReference type="AlphaFoldDB" id="A0A9N9TYC9"/>
<dbReference type="Pfam" id="PF00560">
    <property type="entry name" value="LRR_1"/>
    <property type="match status" value="1"/>
</dbReference>
<dbReference type="PANTHER" id="PTHR48051:SF54">
    <property type="entry name" value="LEUCINE-RICH REPEAT-CONTAINING PROTEIN"/>
    <property type="match status" value="1"/>
</dbReference>
<evidence type="ECO:0000256" key="2">
    <source>
        <dbReference type="ARBA" id="ARBA00022737"/>
    </source>
</evidence>
<feature type="compositionally biased region" description="Basic and acidic residues" evidence="3">
    <location>
        <begin position="384"/>
        <end position="393"/>
    </location>
</feature>
<evidence type="ECO:0000256" key="3">
    <source>
        <dbReference type="SAM" id="MobiDB-lite"/>
    </source>
</evidence>
<dbReference type="InterPro" id="IPR032675">
    <property type="entry name" value="LRR_dom_sf"/>
</dbReference>
<dbReference type="GO" id="GO:0005737">
    <property type="term" value="C:cytoplasm"/>
    <property type="evidence" value="ECO:0007669"/>
    <property type="project" value="TreeGrafter"/>
</dbReference>
<dbReference type="OrthoDB" id="2021138at2759"/>
<feature type="region of interest" description="Disordered" evidence="3">
    <location>
        <begin position="384"/>
        <end position="452"/>
    </location>
</feature>
<dbReference type="Proteomes" id="UP001153712">
    <property type="component" value="Chromosome 6"/>
</dbReference>
<keyword evidence="1" id="KW-0433">Leucine-rich repeat</keyword>
<evidence type="ECO:0000313" key="4">
    <source>
        <dbReference type="EMBL" id="CAG9862933.1"/>
    </source>
</evidence>
<dbReference type="EMBL" id="OU900099">
    <property type="protein sequence ID" value="CAG9862933.1"/>
    <property type="molecule type" value="Genomic_DNA"/>
</dbReference>
<dbReference type="PROSITE" id="PS51450">
    <property type="entry name" value="LRR"/>
    <property type="match status" value="1"/>
</dbReference>
<dbReference type="PANTHER" id="PTHR48051">
    <property type="match status" value="1"/>
</dbReference>
<dbReference type="Pfam" id="PF12799">
    <property type="entry name" value="LRR_4"/>
    <property type="match status" value="1"/>
</dbReference>